<evidence type="ECO:0000256" key="13">
    <source>
        <dbReference type="ARBA" id="ARBA00034808"/>
    </source>
</evidence>
<dbReference type="EC" id="5.6.2.4" evidence="13"/>
<evidence type="ECO:0000256" key="15">
    <source>
        <dbReference type="PROSITE-ProRule" id="PRU00560"/>
    </source>
</evidence>
<comment type="catalytic activity">
    <reaction evidence="12">
        <text>Couples ATP hydrolysis with the unwinding of duplex DNA by translocating in the 3'-5' direction.</text>
        <dbReference type="EC" id="5.6.2.4"/>
    </reaction>
</comment>
<keyword evidence="7" id="KW-0269">Exonuclease</keyword>
<feature type="domain" description="UvrD-like helicase ATP-binding" evidence="16">
    <location>
        <begin position="11"/>
        <end position="321"/>
    </location>
</feature>
<dbReference type="InterPro" id="IPR038726">
    <property type="entry name" value="PDDEXK_AddAB-type"/>
</dbReference>
<dbReference type="InterPro" id="IPR014016">
    <property type="entry name" value="UvrD-like_ATP-bd"/>
</dbReference>
<evidence type="ECO:0000259" key="16">
    <source>
        <dbReference type="PROSITE" id="PS51198"/>
    </source>
</evidence>
<feature type="domain" description="UvrD-like helicase C-terminal" evidence="17">
    <location>
        <begin position="310"/>
        <end position="577"/>
    </location>
</feature>
<evidence type="ECO:0000313" key="19">
    <source>
        <dbReference type="Proteomes" id="UP000179047"/>
    </source>
</evidence>
<evidence type="ECO:0000256" key="5">
    <source>
        <dbReference type="ARBA" id="ARBA00022801"/>
    </source>
</evidence>
<evidence type="ECO:0000256" key="11">
    <source>
        <dbReference type="ARBA" id="ARBA00023235"/>
    </source>
</evidence>
<evidence type="ECO:0000256" key="8">
    <source>
        <dbReference type="ARBA" id="ARBA00022840"/>
    </source>
</evidence>
<evidence type="ECO:0000256" key="4">
    <source>
        <dbReference type="ARBA" id="ARBA00022763"/>
    </source>
</evidence>
<dbReference type="AlphaFoldDB" id="A0A1F8GXG4"/>
<name>A0A1F8GXG4_9BACT</name>
<dbReference type="PROSITE" id="PS51198">
    <property type="entry name" value="UVRD_HELICASE_ATP_BIND"/>
    <property type="match status" value="1"/>
</dbReference>
<dbReference type="PROSITE" id="PS51217">
    <property type="entry name" value="UVRD_HELICASE_CTER"/>
    <property type="match status" value="1"/>
</dbReference>
<dbReference type="InterPro" id="IPR000212">
    <property type="entry name" value="DNA_helicase_UvrD/REP"/>
</dbReference>
<reference evidence="18 19" key="1">
    <citation type="journal article" date="2016" name="Nat. Commun.">
        <title>Thousands of microbial genomes shed light on interconnected biogeochemical processes in an aquifer system.</title>
        <authorList>
            <person name="Anantharaman K."/>
            <person name="Brown C.T."/>
            <person name="Hug L.A."/>
            <person name="Sharon I."/>
            <person name="Castelle C.J."/>
            <person name="Probst A.J."/>
            <person name="Thomas B.C."/>
            <person name="Singh A."/>
            <person name="Wilkins M.J."/>
            <person name="Karaoz U."/>
            <person name="Brodie E.L."/>
            <person name="Williams K.H."/>
            <person name="Hubbard S.S."/>
            <person name="Banfield J.F."/>
        </authorList>
    </citation>
    <scope>NUCLEOTIDE SEQUENCE [LARGE SCALE GENOMIC DNA]</scope>
</reference>
<dbReference type="PANTHER" id="PTHR11070">
    <property type="entry name" value="UVRD / RECB / PCRA DNA HELICASE FAMILY MEMBER"/>
    <property type="match status" value="1"/>
</dbReference>
<dbReference type="InterPro" id="IPR013986">
    <property type="entry name" value="DExx_box_DNA_helicase_dom_sf"/>
</dbReference>
<evidence type="ECO:0000256" key="1">
    <source>
        <dbReference type="ARBA" id="ARBA00009922"/>
    </source>
</evidence>
<dbReference type="InterPro" id="IPR014017">
    <property type="entry name" value="DNA_helicase_UvrD-like_C"/>
</dbReference>
<proteinExistence type="inferred from homology"/>
<dbReference type="Pfam" id="PF12705">
    <property type="entry name" value="PDDEXK_1"/>
    <property type="match status" value="1"/>
</dbReference>
<dbReference type="SUPFAM" id="SSF52540">
    <property type="entry name" value="P-loop containing nucleoside triphosphate hydrolases"/>
    <property type="match status" value="1"/>
</dbReference>
<sequence length="954" mass="109477">MQPDQFQQYYKALNKEQRSAVDTIEGPVMVIAGPGTGKTQILTLRIANILAKTDMEPEAILALTFTESGVASMRKRLAEIIGSPAYRVTITTFHGFANSIIQQYPEHFPRIIGATNITDIDQIKIMESVIDKAGIKELRPFGDRFYYLRAALGAIKNLKREGVNHGHFSLIIDQEEQALSDEEKLTKAQRLQRERQILKLKELLVIYRDYQAALRKQKLYDYDDMIVELLEALRESEELRLTLQERYQYFLVDEHQDTNNAQNKILELLASFHENPNVFIVGDQKQAIFRFQGASLENFLYFQRLYPKARLINLKDNYRSTQSILDAAGAELTARAGYQKKPIQLLDFSTSDAEQYGIARQIETLLKQKTKPEEIAILYRDNKDAFPIAHMLEKLGIPHSIESDQNILDDPAIKKLLLILEAVDDFGDDEKLAHMLHIDFLGLEPLEIYKLIGDASRQRIPLYDLLRKRSRNLYGKIASWKTLSKNQGPAALFEAVVRESGLLAHVLGQADYYDVMQKINTLFDQLQELIERRHDTTLSDFLAHLALLSEHGILIRNPSRIATPGHVRLMTVHRAKGLEFEYVFVAGLSDGHWGNRRMRELIRLPDELHTANDDDRNLFYVALTRARKEIFLSHAKQGVNGREQLQSQFVSEIKPELIERGAVSQFEVDFAKHRDILFAPAIPHGANIRDKKFLRELFASRGFAVTHLNNYLACPWKYFYVNLLRVPKAPEKSQMYGTAVHGTLKDYFTAYAAGKTVSKKYLLDRFAWHLERLPLSKSEEAESLAKGRISLGGYYDTYHRLWHKNVLSEFAITGIDLTPDVRLTGTIDKIEILDADNHATVTDYKTGKPKTRGFIEGTTKDSNGDYKRQLVFYNLLLNRFANGKYKMTSGEIDFVEPDEKGRYKKEKYIIDPREVKELEGLIKEKTSEILALKFWDGGCGKKDCEWCSLRKVMN</sequence>
<comment type="caution">
    <text evidence="18">The sequence shown here is derived from an EMBL/GenBank/DDBJ whole genome shotgun (WGS) entry which is preliminary data.</text>
</comment>
<organism evidence="18 19">
    <name type="scientific">Candidatus Yanofskybacteria bacterium RIFCSPLOWO2_01_FULL_49_25</name>
    <dbReference type="NCBI Taxonomy" id="1802701"/>
    <lineage>
        <taxon>Bacteria</taxon>
        <taxon>Candidatus Yanofskyibacteriota</taxon>
    </lineage>
</organism>
<dbReference type="EMBL" id="MGKP01000003">
    <property type="protein sequence ID" value="OGN29690.1"/>
    <property type="molecule type" value="Genomic_DNA"/>
</dbReference>
<comment type="catalytic activity">
    <reaction evidence="14">
        <text>ATP + H2O = ADP + phosphate + H(+)</text>
        <dbReference type="Rhea" id="RHEA:13065"/>
        <dbReference type="ChEBI" id="CHEBI:15377"/>
        <dbReference type="ChEBI" id="CHEBI:15378"/>
        <dbReference type="ChEBI" id="CHEBI:30616"/>
        <dbReference type="ChEBI" id="CHEBI:43474"/>
        <dbReference type="ChEBI" id="CHEBI:456216"/>
        <dbReference type="EC" id="5.6.2.4"/>
    </reaction>
</comment>
<keyword evidence="6 15" id="KW-0347">Helicase</keyword>
<keyword evidence="2" id="KW-0540">Nuclease</keyword>
<accession>A0A1F8GXG4</accession>
<dbReference type="GO" id="GO:0000725">
    <property type="term" value="P:recombinational repair"/>
    <property type="evidence" value="ECO:0007669"/>
    <property type="project" value="TreeGrafter"/>
</dbReference>
<keyword evidence="11" id="KW-0413">Isomerase</keyword>
<evidence type="ECO:0000256" key="10">
    <source>
        <dbReference type="ARBA" id="ARBA00023204"/>
    </source>
</evidence>
<comment type="similarity">
    <text evidence="1">Belongs to the helicase family. UvrD subfamily.</text>
</comment>
<evidence type="ECO:0000256" key="12">
    <source>
        <dbReference type="ARBA" id="ARBA00034617"/>
    </source>
</evidence>
<keyword evidence="10" id="KW-0234">DNA repair</keyword>
<keyword evidence="4" id="KW-0227">DNA damage</keyword>
<evidence type="ECO:0000256" key="3">
    <source>
        <dbReference type="ARBA" id="ARBA00022741"/>
    </source>
</evidence>
<dbReference type="STRING" id="1802701.A3A33_04325"/>
<evidence type="ECO:0000256" key="7">
    <source>
        <dbReference type="ARBA" id="ARBA00022839"/>
    </source>
</evidence>
<evidence type="ECO:0000259" key="17">
    <source>
        <dbReference type="PROSITE" id="PS51217"/>
    </source>
</evidence>
<keyword evidence="3 15" id="KW-0547">Nucleotide-binding</keyword>
<dbReference type="Gene3D" id="1.10.486.10">
    <property type="entry name" value="PCRA, domain 4"/>
    <property type="match status" value="1"/>
</dbReference>
<dbReference type="Pfam" id="PF00580">
    <property type="entry name" value="UvrD-helicase"/>
    <property type="match status" value="1"/>
</dbReference>
<dbReference type="Gene3D" id="1.10.10.160">
    <property type="match status" value="1"/>
</dbReference>
<evidence type="ECO:0000256" key="6">
    <source>
        <dbReference type="ARBA" id="ARBA00022806"/>
    </source>
</evidence>
<evidence type="ECO:0000256" key="9">
    <source>
        <dbReference type="ARBA" id="ARBA00023125"/>
    </source>
</evidence>
<gene>
    <name evidence="18" type="ORF">A3A33_04325</name>
</gene>
<dbReference type="GO" id="GO:0004527">
    <property type="term" value="F:exonuclease activity"/>
    <property type="evidence" value="ECO:0007669"/>
    <property type="project" value="UniProtKB-KW"/>
</dbReference>
<dbReference type="Gene3D" id="3.40.50.300">
    <property type="entry name" value="P-loop containing nucleotide triphosphate hydrolases"/>
    <property type="match status" value="2"/>
</dbReference>
<keyword evidence="9" id="KW-0238">DNA-binding</keyword>
<dbReference type="Pfam" id="PF13361">
    <property type="entry name" value="UvrD_C"/>
    <property type="match status" value="1"/>
</dbReference>
<evidence type="ECO:0000256" key="2">
    <source>
        <dbReference type="ARBA" id="ARBA00022722"/>
    </source>
</evidence>
<dbReference type="GO" id="GO:0005524">
    <property type="term" value="F:ATP binding"/>
    <property type="evidence" value="ECO:0007669"/>
    <property type="project" value="UniProtKB-UniRule"/>
</dbReference>
<dbReference type="PANTHER" id="PTHR11070:SF2">
    <property type="entry name" value="ATP-DEPENDENT DNA HELICASE SRS2"/>
    <property type="match status" value="1"/>
</dbReference>
<dbReference type="GO" id="GO:0043138">
    <property type="term" value="F:3'-5' DNA helicase activity"/>
    <property type="evidence" value="ECO:0007669"/>
    <property type="project" value="UniProtKB-EC"/>
</dbReference>
<feature type="binding site" evidence="15">
    <location>
        <begin position="32"/>
        <end position="39"/>
    </location>
    <ligand>
        <name>ATP</name>
        <dbReference type="ChEBI" id="CHEBI:30616"/>
    </ligand>
</feature>
<protein>
    <recommendedName>
        <fullName evidence="13">DNA 3'-5' helicase</fullName>
        <ecNumber evidence="13">5.6.2.4</ecNumber>
    </recommendedName>
</protein>
<dbReference type="InterPro" id="IPR011604">
    <property type="entry name" value="PDDEXK-like_dom_sf"/>
</dbReference>
<evidence type="ECO:0000256" key="14">
    <source>
        <dbReference type="ARBA" id="ARBA00048988"/>
    </source>
</evidence>
<keyword evidence="5 15" id="KW-0378">Hydrolase</keyword>
<dbReference type="Proteomes" id="UP000179047">
    <property type="component" value="Unassembled WGS sequence"/>
</dbReference>
<keyword evidence="8 15" id="KW-0067">ATP-binding</keyword>
<dbReference type="Gene3D" id="3.90.320.10">
    <property type="match status" value="1"/>
</dbReference>
<dbReference type="CDD" id="cd17932">
    <property type="entry name" value="DEXQc_UvrD"/>
    <property type="match status" value="1"/>
</dbReference>
<dbReference type="GO" id="GO:0003677">
    <property type="term" value="F:DNA binding"/>
    <property type="evidence" value="ECO:0007669"/>
    <property type="project" value="UniProtKB-KW"/>
</dbReference>
<dbReference type="InterPro" id="IPR027417">
    <property type="entry name" value="P-loop_NTPase"/>
</dbReference>
<evidence type="ECO:0000313" key="18">
    <source>
        <dbReference type="EMBL" id="OGN29690.1"/>
    </source>
</evidence>